<dbReference type="RefSeq" id="WP_208470591.1">
    <property type="nucleotide sequence ID" value="NZ_JAGFNS010000021.1"/>
</dbReference>
<dbReference type="Gene3D" id="2.60.40.10">
    <property type="entry name" value="Immunoglobulins"/>
    <property type="match status" value="3"/>
</dbReference>
<dbReference type="InterPro" id="IPR015202">
    <property type="entry name" value="GO-like_E_set"/>
</dbReference>
<dbReference type="PANTHER" id="PTHR32208">
    <property type="entry name" value="SECRETED PROTEIN-RELATED"/>
    <property type="match status" value="1"/>
</dbReference>
<dbReference type="InterPro" id="IPR013783">
    <property type="entry name" value="Ig-like_fold"/>
</dbReference>
<dbReference type="InterPro" id="IPR037293">
    <property type="entry name" value="Gal_Oxidase_central_sf"/>
</dbReference>
<dbReference type="InterPro" id="IPR014756">
    <property type="entry name" value="Ig_E-set"/>
</dbReference>
<dbReference type="InterPro" id="IPR011043">
    <property type="entry name" value="Gal_Oxase/kelch_b-propeller"/>
</dbReference>
<feature type="domain" description="Glyoxal oxidase N-terminal" evidence="3">
    <location>
        <begin position="148"/>
        <end position="445"/>
    </location>
</feature>
<evidence type="ECO:0000313" key="6">
    <source>
        <dbReference type="Proteomes" id="UP000679690"/>
    </source>
</evidence>
<dbReference type="InterPro" id="IPR009880">
    <property type="entry name" value="Glyoxal_oxidase_N"/>
</dbReference>
<evidence type="ECO:0000313" key="5">
    <source>
        <dbReference type="EMBL" id="MBO3741443.1"/>
    </source>
</evidence>
<sequence length="762" mass="80804">MSRRRRRWVAGATVGTVVAGGMALSVGTALSAENDPAPQHDHATVHALAAGTAQVIVGSSRVALNQPAEPHLGKILPAANAHVTGMYSPQAAWPLVGIHMALLPNGHVVSYGTPPNTAQQGGFSYDDWDPAAGVGAGAHRQATSPHHYDAFCNSLERLPDGRLLMVGGNSTTATMVYDPANGRQTMGSPLNRQRWYASVLRLPDDRMLVLGGGNSYNVDAFQKPNDNSTVATTPEVGTGTGQWTRLTGADSAVAFGARDNRWWYPRAYVAPDGKVFGVSYDRMWKLDPAGAGRVTPLGTLPVPIGVSGSSVMYAPGKLLFAGGGQYNNGSNQVATNRATLVDINGAKPATAATTAMRLARNWLNLTVLPNGEVLANGGTRVGTQGGAANSQYDSEIWNPATGRWRNAAKAQRIRSYHSTAVLLPGGSVLTAAGGVPGPEDNFNAEIYYPPYLFTKGADGRVRWANRPRITGISGSLTYGGKVSLGLADNRKLASLSLIRATSVTHSYNTDQRRVPLSFRQIGPVVTATMPANAKLLPPGTYLLSGVDGNGVPTPSQMVTIKRSGAGTVTVYDRDRTTADVSGPTSRVRFPSTDGYLRAGDRIRVEASDPSGISGAELLINGKPADSVKALQSDGSASLRWDRAARDGAATMTVRVYDKLNNVTVTTRKVLVDNQKPALRLTGAPKNDSTLSKKVTISATVSDKRGVSRVEMLVDGKVAAVDRTAAYQLVLDPARYGRTFTVRLRAYDNAGNVVYSENRTYRR</sequence>
<dbReference type="Pfam" id="PF17957">
    <property type="entry name" value="Big_7"/>
    <property type="match status" value="1"/>
</dbReference>
<comment type="caution">
    <text evidence="5">The sequence shown here is derived from an EMBL/GenBank/DDBJ whole genome shotgun (WGS) entry which is preliminary data.</text>
</comment>
<dbReference type="CDD" id="cd02851">
    <property type="entry name" value="E_set_GO_C"/>
    <property type="match status" value="1"/>
</dbReference>
<dbReference type="Pfam" id="PF07250">
    <property type="entry name" value="Glyoxal_oxid_N"/>
    <property type="match status" value="1"/>
</dbReference>
<dbReference type="Proteomes" id="UP000679690">
    <property type="component" value="Unassembled WGS sequence"/>
</dbReference>
<feature type="chain" id="PRO_5045486331" evidence="2">
    <location>
        <begin position="32"/>
        <end position="762"/>
    </location>
</feature>
<protein>
    <submittedName>
        <fullName evidence="5">DUF1929 domain-containing protein</fullName>
    </submittedName>
</protein>
<feature type="domain" description="Galactose oxidase-like Early set" evidence="4">
    <location>
        <begin position="466"/>
        <end position="560"/>
    </location>
</feature>
<evidence type="ECO:0000259" key="3">
    <source>
        <dbReference type="Pfam" id="PF07250"/>
    </source>
</evidence>
<accession>A0ABS3US89</accession>
<evidence type="ECO:0000256" key="2">
    <source>
        <dbReference type="SAM" id="SignalP"/>
    </source>
</evidence>
<organism evidence="5 6">
    <name type="scientific">Actinoplanes flavus</name>
    <dbReference type="NCBI Taxonomy" id="2820290"/>
    <lineage>
        <taxon>Bacteria</taxon>
        <taxon>Bacillati</taxon>
        <taxon>Actinomycetota</taxon>
        <taxon>Actinomycetes</taxon>
        <taxon>Micromonosporales</taxon>
        <taxon>Micromonosporaceae</taxon>
        <taxon>Actinoplanes</taxon>
    </lineage>
</organism>
<evidence type="ECO:0000256" key="1">
    <source>
        <dbReference type="ARBA" id="ARBA00022729"/>
    </source>
</evidence>
<proteinExistence type="predicted"/>
<keyword evidence="6" id="KW-1185">Reference proteome</keyword>
<dbReference type="Pfam" id="PF09118">
    <property type="entry name" value="GO-like_E_set"/>
    <property type="match status" value="1"/>
</dbReference>
<evidence type="ECO:0000259" key="4">
    <source>
        <dbReference type="Pfam" id="PF09118"/>
    </source>
</evidence>
<dbReference type="PANTHER" id="PTHR32208:SF56">
    <property type="entry name" value="GALACTOSE OXIDASE-RELATED"/>
    <property type="match status" value="1"/>
</dbReference>
<name>A0ABS3US89_9ACTN</name>
<feature type="signal peptide" evidence="2">
    <location>
        <begin position="1"/>
        <end position="31"/>
    </location>
</feature>
<keyword evidence="1 2" id="KW-0732">Signal</keyword>
<dbReference type="SUPFAM" id="SSF50965">
    <property type="entry name" value="Galactose oxidase, central domain"/>
    <property type="match status" value="1"/>
</dbReference>
<dbReference type="Gene3D" id="2.130.10.80">
    <property type="entry name" value="Galactose oxidase/kelch, beta-propeller"/>
    <property type="match status" value="1"/>
</dbReference>
<dbReference type="EMBL" id="JAGFNS010000021">
    <property type="protein sequence ID" value="MBO3741443.1"/>
    <property type="molecule type" value="Genomic_DNA"/>
</dbReference>
<dbReference type="SUPFAM" id="SSF81296">
    <property type="entry name" value="E set domains"/>
    <property type="match status" value="1"/>
</dbReference>
<reference evidence="5 6" key="1">
    <citation type="submission" date="2021-03" db="EMBL/GenBank/DDBJ databases">
        <title>Actinoplanes flavus sp. nov., a novel actinomycete isolated from Coconut Palm rhizosphere soil.</title>
        <authorList>
            <person name="Luo X."/>
        </authorList>
    </citation>
    <scope>NUCLEOTIDE SEQUENCE [LARGE SCALE GENOMIC DNA]</scope>
    <source>
        <strain evidence="5 6">NEAU-H7</strain>
    </source>
</reference>
<gene>
    <name evidence="5" type="ORF">J5X75_28430</name>
</gene>